<reference evidence="2 3" key="1">
    <citation type="submission" date="2017-02" db="EMBL/GenBank/DDBJ databases">
        <authorList>
            <person name="Peterson S.W."/>
        </authorList>
    </citation>
    <scope>NUCLEOTIDE SEQUENCE [LARGE SCALE GENOMIC DNA]</scope>
    <source>
        <strain evidence="2">Psychrobacter_piechaudii</strain>
    </source>
</reference>
<protein>
    <submittedName>
        <fullName evidence="2">Alpha/beta hydrolase family protein</fullName>
    </submittedName>
</protein>
<evidence type="ECO:0000313" key="2">
    <source>
        <dbReference type="EMBL" id="SJM65928.1"/>
    </source>
</evidence>
<dbReference type="Gene3D" id="3.40.50.1820">
    <property type="entry name" value="alpha/beta hydrolase"/>
    <property type="match status" value="1"/>
</dbReference>
<sequence length="311" mass="35324">MNEAQVNTFQQYEKSILLGDKQARYYEFPDSESPESASDKAEKPTAHFYGGNGFVTGVYQPLISELSQQFKVTSLAMRGYWPDLPTEKIMTREQDADWLIEFLEQTQTGPVIGIGHSQGATATAMAAAKRPDLFSALYLIDPVTFTKKQSLLFNRIPRLALQTQEPFKSTKLKPADWSSVEAYYQSLRQNRAYKRISDEHLKIFAENSLIPKEEGDSGFSLLFKPKQELASYFGTPYVTPALKKLNKKKLPYYLILAKPSIFNSYKVRQSWKDVVPLQNKIVLSDYGHLLPLEAPKACAEVIANFEQSRIK</sequence>
<proteinExistence type="predicted"/>
<dbReference type="InterPro" id="IPR029058">
    <property type="entry name" value="AB_hydrolase_fold"/>
</dbReference>
<dbReference type="STRING" id="1945521.A1232T_00213"/>
<dbReference type="SUPFAM" id="SSF53474">
    <property type="entry name" value="alpha/beta-Hydrolases"/>
    <property type="match status" value="1"/>
</dbReference>
<gene>
    <name evidence="2" type="ORF">A1232T_00213</name>
</gene>
<accession>A0A1R4GCK2</accession>
<keyword evidence="2" id="KW-0378">Hydrolase</keyword>
<feature type="domain" description="AB hydrolase-1" evidence="1">
    <location>
        <begin position="58"/>
        <end position="300"/>
    </location>
</feature>
<dbReference type="Proteomes" id="UP000188357">
    <property type="component" value="Unassembled WGS sequence"/>
</dbReference>
<dbReference type="RefSeq" id="WP_077450073.1">
    <property type="nucleotide sequence ID" value="NZ_FUGE01000047.1"/>
</dbReference>
<name>A0A1R4GCK2_9GAMM</name>
<dbReference type="AlphaFoldDB" id="A0A1R4GCK2"/>
<evidence type="ECO:0000313" key="3">
    <source>
        <dbReference type="Proteomes" id="UP000188357"/>
    </source>
</evidence>
<keyword evidence="3" id="KW-1185">Reference proteome</keyword>
<organism evidence="2 3">
    <name type="scientific">Psychrobacter piechaudii</name>
    <dbReference type="NCBI Taxonomy" id="1945521"/>
    <lineage>
        <taxon>Bacteria</taxon>
        <taxon>Pseudomonadati</taxon>
        <taxon>Pseudomonadota</taxon>
        <taxon>Gammaproteobacteria</taxon>
        <taxon>Moraxellales</taxon>
        <taxon>Moraxellaceae</taxon>
        <taxon>Psychrobacter</taxon>
    </lineage>
</organism>
<dbReference type="EMBL" id="FUGE01000047">
    <property type="protein sequence ID" value="SJM65928.1"/>
    <property type="molecule type" value="Genomic_DNA"/>
</dbReference>
<evidence type="ECO:0000259" key="1">
    <source>
        <dbReference type="Pfam" id="PF12697"/>
    </source>
</evidence>
<dbReference type="Pfam" id="PF12697">
    <property type="entry name" value="Abhydrolase_6"/>
    <property type="match status" value="1"/>
</dbReference>
<dbReference type="InterPro" id="IPR000073">
    <property type="entry name" value="AB_hydrolase_1"/>
</dbReference>
<dbReference type="GO" id="GO:0016787">
    <property type="term" value="F:hydrolase activity"/>
    <property type="evidence" value="ECO:0007669"/>
    <property type="project" value="UniProtKB-KW"/>
</dbReference>
<dbReference type="OrthoDB" id="5729753at2"/>